<dbReference type="Pfam" id="PF00583">
    <property type="entry name" value="Acetyltransf_1"/>
    <property type="match status" value="1"/>
</dbReference>
<protein>
    <submittedName>
        <fullName evidence="2">Acetyltransferase</fullName>
    </submittedName>
</protein>
<reference evidence="3" key="1">
    <citation type="journal article" date="2017" name="Environ. Microbiol. Rep.">
        <title>Genetic Diversity of Marine Anaerobic Ammonium-Oxidizing Bacteria as Revealed by Genomic and Proteomic Analyses of 'Candidatus Scalindua japonica'.</title>
        <authorList>
            <person name="Oshiki M."/>
            <person name="Mizuto K."/>
            <person name="Kimura Z."/>
            <person name="Kindaichi T."/>
            <person name="Satoh H."/>
            <person name="Okabe S."/>
        </authorList>
    </citation>
    <scope>NUCLEOTIDE SEQUENCE [LARGE SCALE GENOMIC DNA]</scope>
    <source>
        <strain evidence="3">husup-a2</strain>
    </source>
</reference>
<evidence type="ECO:0000259" key="1">
    <source>
        <dbReference type="PROSITE" id="PS51186"/>
    </source>
</evidence>
<keyword evidence="2" id="KW-0808">Transferase</keyword>
<dbReference type="AlphaFoldDB" id="A0A286TWK6"/>
<comment type="caution">
    <text evidence="2">The sequence shown here is derived from an EMBL/GenBank/DDBJ whole genome shotgun (WGS) entry which is preliminary data.</text>
</comment>
<evidence type="ECO:0000313" key="2">
    <source>
        <dbReference type="EMBL" id="GAX60258.1"/>
    </source>
</evidence>
<dbReference type="OrthoDB" id="9792929at2"/>
<dbReference type="InterPro" id="IPR000182">
    <property type="entry name" value="GNAT_dom"/>
</dbReference>
<dbReference type="RefSeq" id="WP_096893549.1">
    <property type="nucleotide sequence ID" value="NZ_BAOS01000010.1"/>
</dbReference>
<sequence length="172" mass="19690">MEELIIRPIDKSDLDIMDNTFKSEFGRTHADDLHDQSLSIHTFFVAWINGNPVGHALVRWSGPREETVRKNHPDCPEIYRLRVLKEFRSQGIATAIIKKCENEALKINCRLIGLGTHTNIAAEDNLYIRSGYKLSKVGSYIDTYKTRLEDGTVDTIHKEAQFLIKRIAHINS</sequence>
<dbReference type="EMBL" id="BAOS01000010">
    <property type="protein sequence ID" value="GAX60258.1"/>
    <property type="molecule type" value="Genomic_DNA"/>
</dbReference>
<dbReference type="Gene3D" id="3.40.630.30">
    <property type="match status" value="1"/>
</dbReference>
<gene>
    <name evidence="2" type="ORF">SCALIN_C10_0018</name>
</gene>
<dbReference type="SUPFAM" id="SSF55729">
    <property type="entry name" value="Acyl-CoA N-acyltransferases (Nat)"/>
    <property type="match status" value="1"/>
</dbReference>
<dbReference type="CDD" id="cd04301">
    <property type="entry name" value="NAT_SF"/>
    <property type="match status" value="1"/>
</dbReference>
<keyword evidence="3" id="KW-1185">Reference proteome</keyword>
<proteinExistence type="predicted"/>
<dbReference type="Proteomes" id="UP000218542">
    <property type="component" value="Unassembled WGS sequence"/>
</dbReference>
<evidence type="ECO:0000313" key="3">
    <source>
        <dbReference type="Proteomes" id="UP000218542"/>
    </source>
</evidence>
<dbReference type="PROSITE" id="PS51186">
    <property type="entry name" value="GNAT"/>
    <property type="match status" value="1"/>
</dbReference>
<feature type="domain" description="N-acetyltransferase" evidence="1">
    <location>
        <begin position="4"/>
        <end position="150"/>
    </location>
</feature>
<name>A0A286TWK6_9BACT</name>
<dbReference type="InterPro" id="IPR016181">
    <property type="entry name" value="Acyl_CoA_acyltransferase"/>
</dbReference>
<dbReference type="GO" id="GO:0016747">
    <property type="term" value="F:acyltransferase activity, transferring groups other than amino-acyl groups"/>
    <property type="evidence" value="ECO:0007669"/>
    <property type="project" value="InterPro"/>
</dbReference>
<accession>A0A286TWK6</accession>
<organism evidence="2 3">
    <name type="scientific">Candidatus Scalindua japonica</name>
    <dbReference type="NCBI Taxonomy" id="1284222"/>
    <lineage>
        <taxon>Bacteria</taxon>
        <taxon>Pseudomonadati</taxon>
        <taxon>Planctomycetota</taxon>
        <taxon>Candidatus Brocadiia</taxon>
        <taxon>Candidatus Brocadiales</taxon>
        <taxon>Candidatus Scalinduaceae</taxon>
        <taxon>Candidatus Scalindua</taxon>
    </lineage>
</organism>